<dbReference type="InterPro" id="IPR013249">
    <property type="entry name" value="RNA_pol_sigma70_r4_t2"/>
</dbReference>
<evidence type="ECO:0000313" key="11">
    <source>
        <dbReference type="Proteomes" id="UP000540568"/>
    </source>
</evidence>
<dbReference type="PANTHER" id="PTHR43133">
    <property type="entry name" value="RNA POLYMERASE ECF-TYPE SIGMA FACTO"/>
    <property type="match status" value="1"/>
</dbReference>
<feature type="domain" description="RNA polymerase sigma factor 70 region 4 type 2" evidence="9">
    <location>
        <begin position="165"/>
        <end position="217"/>
    </location>
</feature>
<reference evidence="10 11" key="1">
    <citation type="submission" date="2020-07" db="EMBL/GenBank/DDBJ databases">
        <title>Sequencing the genomes of 1000 actinobacteria strains.</title>
        <authorList>
            <person name="Klenk H.-P."/>
        </authorList>
    </citation>
    <scope>NUCLEOTIDE SEQUENCE [LARGE SCALE GENOMIC DNA]</scope>
    <source>
        <strain evidence="10 11">DSM 44121</strain>
    </source>
</reference>
<evidence type="ECO:0000256" key="6">
    <source>
        <dbReference type="RuleBase" id="RU000716"/>
    </source>
</evidence>
<organism evidence="10 11">
    <name type="scientific">Promicromonospora sukumoe</name>
    <dbReference type="NCBI Taxonomy" id="88382"/>
    <lineage>
        <taxon>Bacteria</taxon>
        <taxon>Bacillati</taxon>
        <taxon>Actinomycetota</taxon>
        <taxon>Actinomycetes</taxon>
        <taxon>Micrococcales</taxon>
        <taxon>Promicromonosporaceae</taxon>
        <taxon>Promicromonospora</taxon>
    </lineage>
</organism>
<dbReference type="Pfam" id="PF08281">
    <property type="entry name" value="Sigma70_r4_2"/>
    <property type="match status" value="1"/>
</dbReference>
<dbReference type="SUPFAM" id="SSF88659">
    <property type="entry name" value="Sigma3 and sigma4 domains of RNA polymerase sigma factors"/>
    <property type="match status" value="1"/>
</dbReference>
<evidence type="ECO:0000259" key="8">
    <source>
        <dbReference type="Pfam" id="PF04542"/>
    </source>
</evidence>
<comment type="caution">
    <text evidence="10">The sequence shown here is derived from an EMBL/GenBank/DDBJ whole genome shotgun (WGS) entry which is preliminary data.</text>
</comment>
<dbReference type="Gene3D" id="1.10.1740.10">
    <property type="match status" value="1"/>
</dbReference>
<dbReference type="GO" id="GO:0006352">
    <property type="term" value="P:DNA-templated transcription initiation"/>
    <property type="evidence" value="ECO:0007669"/>
    <property type="project" value="InterPro"/>
</dbReference>
<evidence type="ECO:0000256" key="2">
    <source>
        <dbReference type="ARBA" id="ARBA00023015"/>
    </source>
</evidence>
<dbReference type="InterPro" id="IPR013324">
    <property type="entry name" value="RNA_pol_sigma_r3/r4-like"/>
</dbReference>
<keyword evidence="2 6" id="KW-0805">Transcription regulation</keyword>
<dbReference type="GO" id="GO:0003677">
    <property type="term" value="F:DNA binding"/>
    <property type="evidence" value="ECO:0007669"/>
    <property type="project" value="UniProtKB-KW"/>
</dbReference>
<dbReference type="InterPro" id="IPR000838">
    <property type="entry name" value="RNA_pol_sigma70_ECF_CS"/>
</dbReference>
<dbReference type="InterPro" id="IPR007627">
    <property type="entry name" value="RNA_pol_sigma70_r2"/>
</dbReference>
<dbReference type="EMBL" id="JACGWV010000001">
    <property type="protein sequence ID" value="MBA8806692.1"/>
    <property type="molecule type" value="Genomic_DNA"/>
</dbReference>
<gene>
    <name evidence="10" type="ORF">FHX71_000634</name>
</gene>
<proteinExistence type="inferred from homology"/>
<accession>A0A7W3J5N0</accession>
<dbReference type="NCBIfam" id="TIGR02937">
    <property type="entry name" value="sigma70-ECF"/>
    <property type="match status" value="1"/>
</dbReference>
<feature type="domain" description="RNA polymerase sigma-70 region 2" evidence="8">
    <location>
        <begin position="71"/>
        <end position="136"/>
    </location>
</feature>
<dbReference type="SUPFAM" id="SSF88946">
    <property type="entry name" value="Sigma2 domain of RNA polymerase sigma factors"/>
    <property type="match status" value="1"/>
</dbReference>
<sequence>MTAGRRPQAGTTRRGEDGIPAGDRPGWSRRERELNGDPAGTGATSPLDHADDRIVAGRAADGDVAAFAVVVRRYTPMMRATTRRMLNGSAEVDDVVQEAFVTAWQRLPELDDPGKVRSWLMRIVSRKALDRLRANRPQVSVDDIAAPAPARESPQRVVEGRAGVEALAAALGTLADAERECWVLREVGGLSYDEIGEAMNTPVTTVRGLLARARKHIIVRMEGWR</sequence>
<protein>
    <recommendedName>
        <fullName evidence="6">RNA polymerase sigma factor</fullName>
    </recommendedName>
</protein>
<evidence type="ECO:0000256" key="4">
    <source>
        <dbReference type="ARBA" id="ARBA00023125"/>
    </source>
</evidence>
<dbReference type="Proteomes" id="UP000540568">
    <property type="component" value="Unassembled WGS sequence"/>
</dbReference>
<dbReference type="InterPro" id="IPR036388">
    <property type="entry name" value="WH-like_DNA-bd_sf"/>
</dbReference>
<evidence type="ECO:0000256" key="7">
    <source>
        <dbReference type="SAM" id="MobiDB-lite"/>
    </source>
</evidence>
<dbReference type="GO" id="GO:0016987">
    <property type="term" value="F:sigma factor activity"/>
    <property type="evidence" value="ECO:0007669"/>
    <property type="project" value="UniProtKB-KW"/>
</dbReference>
<name>A0A7W3J5N0_9MICO</name>
<dbReference type="PANTHER" id="PTHR43133:SF8">
    <property type="entry name" value="RNA POLYMERASE SIGMA FACTOR HI_1459-RELATED"/>
    <property type="match status" value="1"/>
</dbReference>
<feature type="region of interest" description="Disordered" evidence="7">
    <location>
        <begin position="1"/>
        <end position="49"/>
    </location>
</feature>
<dbReference type="GO" id="GO:0006950">
    <property type="term" value="P:response to stress"/>
    <property type="evidence" value="ECO:0007669"/>
    <property type="project" value="UniProtKB-ARBA"/>
</dbReference>
<dbReference type="AlphaFoldDB" id="A0A7W3J5N0"/>
<dbReference type="CDD" id="cd06171">
    <property type="entry name" value="Sigma70_r4"/>
    <property type="match status" value="1"/>
</dbReference>
<dbReference type="InterPro" id="IPR039425">
    <property type="entry name" value="RNA_pol_sigma-70-like"/>
</dbReference>
<dbReference type="Pfam" id="PF04542">
    <property type="entry name" value="Sigma70_r2"/>
    <property type="match status" value="1"/>
</dbReference>
<comment type="similarity">
    <text evidence="1 6">Belongs to the sigma-70 factor family. ECF subfamily.</text>
</comment>
<dbReference type="PROSITE" id="PS01063">
    <property type="entry name" value="SIGMA70_ECF"/>
    <property type="match status" value="1"/>
</dbReference>
<dbReference type="Gene3D" id="1.10.10.10">
    <property type="entry name" value="Winged helix-like DNA-binding domain superfamily/Winged helix DNA-binding domain"/>
    <property type="match status" value="1"/>
</dbReference>
<feature type="compositionally biased region" description="Basic and acidic residues" evidence="7">
    <location>
        <begin position="26"/>
        <end position="35"/>
    </location>
</feature>
<keyword evidence="5 6" id="KW-0804">Transcription</keyword>
<evidence type="ECO:0000256" key="5">
    <source>
        <dbReference type="ARBA" id="ARBA00023163"/>
    </source>
</evidence>
<keyword evidence="3 6" id="KW-0731">Sigma factor</keyword>
<evidence type="ECO:0000259" key="9">
    <source>
        <dbReference type="Pfam" id="PF08281"/>
    </source>
</evidence>
<keyword evidence="4 6" id="KW-0238">DNA-binding</keyword>
<dbReference type="InterPro" id="IPR013325">
    <property type="entry name" value="RNA_pol_sigma_r2"/>
</dbReference>
<evidence type="ECO:0000313" key="10">
    <source>
        <dbReference type="EMBL" id="MBA8806692.1"/>
    </source>
</evidence>
<keyword evidence="11" id="KW-1185">Reference proteome</keyword>
<dbReference type="InterPro" id="IPR014284">
    <property type="entry name" value="RNA_pol_sigma-70_dom"/>
</dbReference>
<evidence type="ECO:0000256" key="1">
    <source>
        <dbReference type="ARBA" id="ARBA00010641"/>
    </source>
</evidence>
<evidence type="ECO:0000256" key="3">
    <source>
        <dbReference type="ARBA" id="ARBA00023082"/>
    </source>
</evidence>